<feature type="compositionally biased region" description="Basic and acidic residues" evidence="1">
    <location>
        <begin position="8"/>
        <end position="18"/>
    </location>
</feature>
<evidence type="ECO:0000313" key="3">
    <source>
        <dbReference type="Proteomes" id="UP000314294"/>
    </source>
</evidence>
<gene>
    <name evidence="2" type="ORF">EYF80_005094</name>
</gene>
<accession>A0A4Z2J381</accession>
<keyword evidence="3" id="KW-1185">Reference proteome</keyword>
<comment type="caution">
    <text evidence="2">The sequence shown here is derived from an EMBL/GenBank/DDBJ whole genome shotgun (WGS) entry which is preliminary data.</text>
</comment>
<organism evidence="2 3">
    <name type="scientific">Liparis tanakae</name>
    <name type="common">Tanaka's snailfish</name>
    <dbReference type="NCBI Taxonomy" id="230148"/>
    <lineage>
        <taxon>Eukaryota</taxon>
        <taxon>Metazoa</taxon>
        <taxon>Chordata</taxon>
        <taxon>Craniata</taxon>
        <taxon>Vertebrata</taxon>
        <taxon>Euteleostomi</taxon>
        <taxon>Actinopterygii</taxon>
        <taxon>Neopterygii</taxon>
        <taxon>Teleostei</taxon>
        <taxon>Neoteleostei</taxon>
        <taxon>Acanthomorphata</taxon>
        <taxon>Eupercaria</taxon>
        <taxon>Perciformes</taxon>
        <taxon>Cottioidei</taxon>
        <taxon>Cottales</taxon>
        <taxon>Liparidae</taxon>
        <taxon>Liparis</taxon>
    </lineage>
</organism>
<name>A0A4Z2J381_9TELE</name>
<evidence type="ECO:0000313" key="2">
    <source>
        <dbReference type="EMBL" id="TNN84679.1"/>
    </source>
</evidence>
<sequence length="137" mass="15270">MGCGREFPSGERSWDSSRTHLLSTPPSREALRHSGGERRLCTSATVTLYFDVELRRDRRPGTEQNTSLGFTTPPKRPSLFRGMALMLLFLDKDTGPIARERGRVLVGQAAVLVQQAALLTLPLTRPSRVLRLRLGVQ</sequence>
<reference evidence="2 3" key="1">
    <citation type="submission" date="2019-03" db="EMBL/GenBank/DDBJ databases">
        <title>First draft genome of Liparis tanakae, snailfish: a comprehensive survey of snailfish specific genes.</title>
        <authorList>
            <person name="Kim W."/>
            <person name="Song I."/>
            <person name="Jeong J.-H."/>
            <person name="Kim D."/>
            <person name="Kim S."/>
            <person name="Ryu S."/>
            <person name="Song J.Y."/>
            <person name="Lee S.K."/>
        </authorList>
    </citation>
    <scope>NUCLEOTIDE SEQUENCE [LARGE SCALE GENOMIC DNA]</scope>
    <source>
        <tissue evidence="2">Muscle</tissue>
    </source>
</reference>
<dbReference type="Proteomes" id="UP000314294">
    <property type="component" value="Unassembled WGS sequence"/>
</dbReference>
<evidence type="ECO:0000256" key="1">
    <source>
        <dbReference type="SAM" id="MobiDB-lite"/>
    </source>
</evidence>
<feature type="region of interest" description="Disordered" evidence="1">
    <location>
        <begin position="1"/>
        <end position="36"/>
    </location>
</feature>
<proteinExistence type="predicted"/>
<protein>
    <submittedName>
        <fullName evidence="2">Uncharacterized protein</fullName>
    </submittedName>
</protein>
<dbReference type="EMBL" id="SRLO01000025">
    <property type="protein sequence ID" value="TNN84679.1"/>
    <property type="molecule type" value="Genomic_DNA"/>
</dbReference>
<dbReference type="AlphaFoldDB" id="A0A4Z2J381"/>